<name>A0ABP9JBZ7_9MICO</name>
<accession>A0ABP9JBZ7</accession>
<dbReference type="EMBL" id="BAABIW010000014">
    <property type="protein sequence ID" value="GAA5027312.1"/>
    <property type="molecule type" value="Genomic_DNA"/>
</dbReference>
<organism evidence="2 3">
    <name type="scientific">Terrabacter aeriphilus</name>
    <dbReference type="NCBI Taxonomy" id="515662"/>
    <lineage>
        <taxon>Bacteria</taxon>
        <taxon>Bacillati</taxon>
        <taxon>Actinomycetota</taxon>
        <taxon>Actinomycetes</taxon>
        <taxon>Micrococcales</taxon>
        <taxon>Intrasporangiaceae</taxon>
        <taxon>Terrabacter</taxon>
    </lineage>
</organism>
<protein>
    <submittedName>
        <fullName evidence="2">Uncharacterized protein</fullName>
    </submittedName>
</protein>
<feature type="region of interest" description="Disordered" evidence="1">
    <location>
        <begin position="1"/>
        <end position="43"/>
    </location>
</feature>
<dbReference type="Proteomes" id="UP001500427">
    <property type="component" value="Unassembled WGS sequence"/>
</dbReference>
<reference evidence="3" key="1">
    <citation type="journal article" date="2019" name="Int. J. Syst. Evol. Microbiol.">
        <title>The Global Catalogue of Microorganisms (GCM) 10K type strain sequencing project: providing services to taxonomists for standard genome sequencing and annotation.</title>
        <authorList>
            <consortium name="The Broad Institute Genomics Platform"/>
            <consortium name="The Broad Institute Genome Sequencing Center for Infectious Disease"/>
            <person name="Wu L."/>
            <person name="Ma J."/>
        </authorList>
    </citation>
    <scope>NUCLEOTIDE SEQUENCE [LARGE SCALE GENOMIC DNA]</scope>
    <source>
        <strain evidence="3">JCM 17687</strain>
    </source>
</reference>
<feature type="compositionally biased region" description="Basic and acidic residues" evidence="1">
    <location>
        <begin position="1"/>
        <end position="26"/>
    </location>
</feature>
<proteinExistence type="predicted"/>
<gene>
    <name evidence="2" type="ORF">GCM10023258_21960</name>
</gene>
<comment type="caution">
    <text evidence="2">The sequence shown here is derived from an EMBL/GenBank/DDBJ whole genome shotgun (WGS) entry which is preliminary data.</text>
</comment>
<evidence type="ECO:0000256" key="1">
    <source>
        <dbReference type="SAM" id="MobiDB-lite"/>
    </source>
</evidence>
<sequence length="78" mass="8866">MRPREHPERHPDEDDDGDVVRQEPRGRQLLGGTGHDLFMPDNSSVLQHGRTELVHGRVLRNQPPHDQVLAKYATARVA</sequence>
<evidence type="ECO:0000313" key="3">
    <source>
        <dbReference type="Proteomes" id="UP001500427"/>
    </source>
</evidence>
<evidence type="ECO:0000313" key="2">
    <source>
        <dbReference type="EMBL" id="GAA5027312.1"/>
    </source>
</evidence>
<keyword evidence="3" id="KW-1185">Reference proteome</keyword>